<protein>
    <submittedName>
        <fullName evidence="1">Type I-E CRISPR-associated protein Cse2/CasB</fullName>
    </submittedName>
</protein>
<dbReference type="NCBIfam" id="TIGR02548">
    <property type="entry name" value="casB_cse2"/>
    <property type="match status" value="1"/>
</dbReference>
<comment type="caution">
    <text evidence="1">The sequence shown here is derived from an EMBL/GenBank/DDBJ whole genome shotgun (WGS) entry which is preliminary data.</text>
</comment>
<proteinExistence type="predicted"/>
<dbReference type="EMBL" id="DQID01000041">
    <property type="protein sequence ID" value="HCT13519.1"/>
    <property type="molecule type" value="Genomic_DNA"/>
</dbReference>
<gene>
    <name evidence="1" type="primary">casB</name>
    <name evidence="1" type="ORF">DIW82_01630</name>
</gene>
<dbReference type="Proteomes" id="UP000261739">
    <property type="component" value="Unassembled WGS sequence"/>
</dbReference>
<reference evidence="1 2" key="1">
    <citation type="journal article" date="2018" name="Nat. Biotechnol.">
        <title>A standardized bacterial taxonomy based on genome phylogeny substantially revises the tree of life.</title>
        <authorList>
            <person name="Parks D.H."/>
            <person name="Chuvochina M."/>
            <person name="Waite D.W."/>
            <person name="Rinke C."/>
            <person name="Skarshewski A."/>
            <person name="Chaumeil P.A."/>
            <person name="Hugenholtz P."/>
        </authorList>
    </citation>
    <scope>NUCLEOTIDE SEQUENCE [LARGE SCALE GENOMIC DNA]</scope>
    <source>
        <strain evidence="1">UBA11247</strain>
    </source>
</reference>
<sequence length="214" mass="23749">MTGTTRPGKAGQLACFVVGKIERLQAGLLDQQSSAARATAARLRRALGKPAGSVPEVWEVTLGGFPEDLVGKTDEPSAAEEAAHTALCLYALHQQSQVKRMHCSGWGLGRALRELHHELGGEDLESGPLIRRFNALSTADSVDEMLWHLRSLVTQLRGKAIPLDYGRLARDFYRFSRPDFRDSVRLSWGRDFYTYRRPADAEPDQNTAETTVEQ</sequence>
<accession>A0A3D4SW69</accession>
<evidence type="ECO:0000313" key="2">
    <source>
        <dbReference type="Proteomes" id="UP000261739"/>
    </source>
</evidence>
<dbReference type="RefSeq" id="WP_083827052.1">
    <property type="nucleotide sequence ID" value="NZ_DAITTW010000006.1"/>
</dbReference>
<dbReference type="CDD" id="cd09731">
    <property type="entry name" value="Cse2_I-E"/>
    <property type="match status" value="1"/>
</dbReference>
<organism evidence="1 2">
    <name type="scientific">Corynebacterium nuruki</name>
    <dbReference type="NCBI Taxonomy" id="1032851"/>
    <lineage>
        <taxon>Bacteria</taxon>
        <taxon>Bacillati</taxon>
        <taxon>Actinomycetota</taxon>
        <taxon>Actinomycetes</taxon>
        <taxon>Mycobacteriales</taxon>
        <taxon>Corynebacteriaceae</taxon>
        <taxon>Corynebacterium</taxon>
    </lineage>
</organism>
<dbReference type="InterPro" id="IPR038287">
    <property type="entry name" value="Cse2_sf"/>
</dbReference>
<dbReference type="Pfam" id="PF09485">
    <property type="entry name" value="CRISPR_Cse2"/>
    <property type="match status" value="1"/>
</dbReference>
<dbReference type="STRING" id="863239.GCA_000213935_01408"/>
<dbReference type="AlphaFoldDB" id="A0A3D4SW69"/>
<evidence type="ECO:0000313" key="1">
    <source>
        <dbReference type="EMBL" id="HCT13519.1"/>
    </source>
</evidence>
<name>A0A3D4SW69_9CORY</name>
<dbReference type="Gene3D" id="1.10.520.40">
    <property type="entry name" value="CRISPR-associated protein Cse2"/>
    <property type="match status" value="1"/>
</dbReference>
<dbReference type="InterPro" id="IPR013382">
    <property type="entry name" value="CRISPR-assoc_prot_Cse2"/>
</dbReference>